<evidence type="ECO:0000256" key="3">
    <source>
        <dbReference type="ARBA" id="ARBA00022833"/>
    </source>
</evidence>
<dbReference type="PROSITE" id="PS00463">
    <property type="entry name" value="ZN2_CY6_FUNGAL_1"/>
    <property type="match status" value="1"/>
</dbReference>
<feature type="compositionally biased region" description="Polar residues" evidence="8">
    <location>
        <begin position="434"/>
        <end position="453"/>
    </location>
</feature>
<dbReference type="InterPro" id="IPR007219">
    <property type="entry name" value="XnlR_reg_dom"/>
</dbReference>
<dbReference type="PANTHER" id="PTHR31313:SF78">
    <property type="entry name" value="TRANSCRIPTION FACTOR DOMAIN-CONTAINING PROTEIN"/>
    <property type="match status" value="1"/>
</dbReference>
<sequence>MIRRRSSKACDQCRKSKCKCERTSNGEPCRNCVMLGTSCTFLGPSRKRGPPKGYIDAIEARLHQTEALLGIMLSCEDDRAKTLLRDISQDPLAKDIINRVDNSSYGVKGRERDNSRVANGTKGRHAQTKEHNESNELASTHPSNEWQDGVTAMLRNMARARVKDNKMDTPRNPILEVSDSELEGRHTRPSIMTSLPRERPSTATTDDSESSPTRRQRRRIRESYADDLDGAQRADSMSSTSVSVNSPIGRPLSSRSSASPGRSIGLSRSPFASDLSARQPHDLNVRNAGSGSATRPISLRSNVAENVSDDEEEIPSAIGQLSLNEDEQVRYHGKASGLYILDTNERVDGRNAGGIWRFPKARIWPPMSRSPLSGDSADASPISQLPSPYVQEKLLNLYFAHAHPVLPVVHKRVFFDNLRAFSSSSSPSGLLSPQLTPATSTSDFSPTNPSPYNSRRRRVPALLLFAMFAVAARHSDPPDRLSPSTKQTEAHPMWDAGDDYFEQAQRLLEHSYVNSQPETCQALLLMGYREIGIGAMGEAWTYVGMAIRMAQDLGMHRRADGWTRAVLGGRIFGDRELQERRRIWFSCVVMDKYVSSYIGRPLMIFERDFDTLLPSEADPEEDEPCPPPRDDDMEHRGPGKIISCFNASATLSGIVSMVIQAIYAVRPVCSRHGESVFLEGILDKWLYELPEHLRYEPPSSKVVPSPHVLTLHMQYWCAVLLLHRPFMRMTSTGNKTNEDDDLRAATKRHYELSTGAANRITSIASLYIDNYSPRSCSAFICYYLFTASLMHVTALSMFPNDPQAGHGLNRCMELLHAIEIVWPSAGRAVELLKGTKINRLDSEERVPGSSHEPLDSRKRPYSKTIIDERSQSGARASYTSHSPVKDDDYSPNANSQYGHNSEPPRGSIPSQSPQNSAYYRADHRWTPEHHFDQMDYAGSLTTSAMPQSYSTGMVNDRSMHGQHRSSPHPSMHHQTDSSSIEIRYPSQYWGNYNNAAYPQPINAQTAYDQVPHQSQNSSVQSHPSSQMFLPQPYINYDNSV</sequence>
<dbReference type="SMART" id="SM00906">
    <property type="entry name" value="Fungal_trans"/>
    <property type="match status" value="1"/>
</dbReference>
<accession>A0ABR3AB42</accession>
<evidence type="ECO:0000313" key="10">
    <source>
        <dbReference type="EMBL" id="KAL0071192.1"/>
    </source>
</evidence>
<evidence type="ECO:0000256" key="6">
    <source>
        <dbReference type="ARBA" id="ARBA00023163"/>
    </source>
</evidence>
<organism evidence="10 11">
    <name type="scientific">Marasmius tenuissimus</name>
    <dbReference type="NCBI Taxonomy" id="585030"/>
    <lineage>
        <taxon>Eukaryota</taxon>
        <taxon>Fungi</taxon>
        <taxon>Dikarya</taxon>
        <taxon>Basidiomycota</taxon>
        <taxon>Agaricomycotina</taxon>
        <taxon>Agaricomycetes</taxon>
        <taxon>Agaricomycetidae</taxon>
        <taxon>Agaricales</taxon>
        <taxon>Marasmiineae</taxon>
        <taxon>Marasmiaceae</taxon>
        <taxon>Marasmius</taxon>
    </lineage>
</organism>
<feature type="compositionally biased region" description="Basic and acidic residues" evidence="8">
    <location>
        <begin position="842"/>
        <end position="858"/>
    </location>
</feature>
<gene>
    <name evidence="10" type="ORF">AAF712_001757</name>
</gene>
<keyword evidence="4" id="KW-0805">Transcription regulation</keyword>
<evidence type="ECO:0000256" key="5">
    <source>
        <dbReference type="ARBA" id="ARBA00023125"/>
    </source>
</evidence>
<feature type="compositionally biased region" description="Low complexity" evidence="8">
    <location>
        <begin position="422"/>
        <end position="433"/>
    </location>
</feature>
<comment type="caution">
    <text evidence="10">The sequence shown here is derived from an EMBL/GenBank/DDBJ whole genome shotgun (WGS) entry which is preliminary data.</text>
</comment>
<evidence type="ECO:0000259" key="9">
    <source>
        <dbReference type="PROSITE" id="PS50048"/>
    </source>
</evidence>
<dbReference type="Pfam" id="PF00172">
    <property type="entry name" value="Zn_clus"/>
    <property type="match status" value="1"/>
</dbReference>
<dbReference type="InterPro" id="IPR001138">
    <property type="entry name" value="Zn2Cys6_DnaBD"/>
</dbReference>
<evidence type="ECO:0000313" key="11">
    <source>
        <dbReference type="Proteomes" id="UP001437256"/>
    </source>
</evidence>
<dbReference type="EMBL" id="JBBXMP010000004">
    <property type="protein sequence ID" value="KAL0071192.1"/>
    <property type="molecule type" value="Genomic_DNA"/>
</dbReference>
<feature type="compositionally biased region" description="Polar residues" evidence="8">
    <location>
        <begin position="135"/>
        <end position="145"/>
    </location>
</feature>
<evidence type="ECO:0000256" key="2">
    <source>
        <dbReference type="ARBA" id="ARBA00022723"/>
    </source>
</evidence>
<evidence type="ECO:0000256" key="8">
    <source>
        <dbReference type="SAM" id="MobiDB-lite"/>
    </source>
</evidence>
<reference evidence="10 11" key="1">
    <citation type="submission" date="2024-05" db="EMBL/GenBank/DDBJ databases">
        <title>A draft genome resource for the thread blight pathogen Marasmius tenuissimus strain MS-2.</title>
        <authorList>
            <person name="Yulfo-Soto G.E."/>
            <person name="Baruah I.K."/>
            <person name="Amoako-Attah I."/>
            <person name="Bukari Y."/>
            <person name="Meinhardt L.W."/>
            <person name="Bailey B.A."/>
            <person name="Cohen S.P."/>
        </authorList>
    </citation>
    <scope>NUCLEOTIDE SEQUENCE [LARGE SCALE GENOMIC DNA]</scope>
    <source>
        <strain evidence="10 11">MS-2</strain>
    </source>
</reference>
<dbReference type="InterPro" id="IPR036864">
    <property type="entry name" value="Zn2-C6_fun-type_DNA-bd_sf"/>
</dbReference>
<evidence type="ECO:0000256" key="7">
    <source>
        <dbReference type="ARBA" id="ARBA00023242"/>
    </source>
</evidence>
<feature type="compositionally biased region" description="Polar residues" evidence="8">
    <location>
        <begin position="871"/>
        <end position="882"/>
    </location>
</feature>
<feature type="region of interest" description="Disordered" evidence="8">
    <location>
        <begin position="105"/>
        <end position="145"/>
    </location>
</feature>
<dbReference type="SMART" id="SM00066">
    <property type="entry name" value="GAL4"/>
    <property type="match status" value="1"/>
</dbReference>
<feature type="region of interest" description="Disordered" evidence="8">
    <location>
        <begin position="1009"/>
        <end position="1040"/>
    </location>
</feature>
<feature type="compositionally biased region" description="Low complexity" evidence="8">
    <location>
        <begin position="236"/>
        <end position="265"/>
    </location>
</feature>
<keyword evidence="2" id="KW-0479">Metal-binding</keyword>
<dbReference type="Pfam" id="PF04082">
    <property type="entry name" value="Fungal_trans"/>
    <property type="match status" value="1"/>
</dbReference>
<feature type="region of interest" description="Disordered" evidence="8">
    <location>
        <begin position="161"/>
        <end position="300"/>
    </location>
</feature>
<proteinExistence type="predicted"/>
<keyword evidence="7" id="KW-0539">Nucleus</keyword>
<evidence type="ECO:0000256" key="4">
    <source>
        <dbReference type="ARBA" id="ARBA00023015"/>
    </source>
</evidence>
<dbReference type="CDD" id="cd12148">
    <property type="entry name" value="fungal_TF_MHR"/>
    <property type="match status" value="1"/>
</dbReference>
<protein>
    <recommendedName>
        <fullName evidence="9">Zn(2)-C6 fungal-type domain-containing protein</fullName>
    </recommendedName>
</protein>
<feature type="region of interest" description="Disordered" evidence="8">
    <location>
        <begin position="842"/>
        <end position="916"/>
    </location>
</feature>
<feature type="compositionally biased region" description="Polar residues" evidence="8">
    <location>
        <begin position="287"/>
        <end position="300"/>
    </location>
</feature>
<keyword evidence="11" id="KW-1185">Reference proteome</keyword>
<feature type="domain" description="Zn(2)-C6 fungal-type" evidence="9">
    <location>
        <begin position="9"/>
        <end position="41"/>
    </location>
</feature>
<keyword evidence="3" id="KW-0862">Zinc</keyword>
<feature type="compositionally biased region" description="Low complexity" evidence="8">
    <location>
        <begin position="1009"/>
        <end position="1026"/>
    </location>
</feature>
<evidence type="ECO:0000256" key="1">
    <source>
        <dbReference type="ARBA" id="ARBA00004123"/>
    </source>
</evidence>
<dbReference type="CDD" id="cd00067">
    <property type="entry name" value="GAL4"/>
    <property type="match status" value="1"/>
</dbReference>
<keyword evidence="5" id="KW-0238">DNA-binding</keyword>
<dbReference type="PANTHER" id="PTHR31313">
    <property type="entry name" value="TY1 ENHANCER ACTIVATOR"/>
    <property type="match status" value="1"/>
</dbReference>
<dbReference type="PROSITE" id="PS50048">
    <property type="entry name" value="ZN2_CY6_FUNGAL_2"/>
    <property type="match status" value="1"/>
</dbReference>
<dbReference type="InterPro" id="IPR051615">
    <property type="entry name" value="Transcr_Regulatory_Elem"/>
</dbReference>
<comment type="subcellular location">
    <subcellularLocation>
        <location evidence="1">Nucleus</location>
    </subcellularLocation>
</comment>
<keyword evidence="6" id="KW-0804">Transcription</keyword>
<dbReference type="Gene3D" id="4.10.240.10">
    <property type="entry name" value="Zn(2)-C6 fungal-type DNA-binding domain"/>
    <property type="match status" value="1"/>
</dbReference>
<feature type="region of interest" description="Disordered" evidence="8">
    <location>
        <begin position="422"/>
        <end position="454"/>
    </location>
</feature>
<dbReference type="SUPFAM" id="SSF57701">
    <property type="entry name" value="Zn2/Cys6 DNA-binding domain"/>
    <property type="match status" value="1"/>
</dbReference>
<feature type="region of interest" description="Disordered" evidence="8">
    <location>
        <begin position="947"/>
        <end position="976"/>
    </location>
</feature>
<dbReference type="Proteomes" id="UP001437256">
    <property type="component" value="Unassembled WGS sequence"/>
</dbReference>
<name>A0ABR3AB42_9AGAR</name>
<feature type="compositionally biased region" description="Polar residues" evidence="8">
    <location>
        <begin position="201"/>
        <end position="213"/>
    </location>
</feature>